<dbReference type="Pfam" id="PF00271">
    <property type="entry name" value="Helicase_C"/>
    <property type="match status" value="1"/>
</dbReference>
<dbReference type="SUPFAM" id="SSF52540">
    <property type="entry name" value="P-loop containing nucleoside triphosphate hydrolases"/>
    <property type="match status" value="2"/>
</dbReference>
<evidence type="ECO:0000313" key="11">
    <source>
        <dbReference type="Proteomes" id="UP000789390"/>
    </source>
</evidence>
<dbReference type="OrthoDB" id="423559at2759"/>
<dbReference type="InterPro" id="IPR001965">
    <property type="entry name" value="Znf_PHD"/>
</dbReference>
<dbReference type="Proteomes" id="UP000789390">
    <property type="component" value="Unassembled WGS sequence"/>
</dbReference>
<dbReference type="PANTHER" id="PTHR45865:SF1">
    <property type="entry name" value="E3 UBIQUITIN-PROTEIN LIGASE SHPRH"/>
    <property type="match status" value="1"/>
</dbReference>
<dbReference type="InterPro" id="IPR048686">
    <property type="entry name" value="SHPRH_helical_1st"/>
</dbReference>
<dbReference type="CDD" id="cd18793">
    <property type="entry name" value="SF2_C_SNF"/>
    <property type="match status" value="1"/>
</dbReference>
<feature type="region of interest" description="Disordered" evidence="6">
    <location>
        <begin position="1"/>
        <end position="21"/>
    </location>
</feature>
<dbReference type="PROSITE" id="PS50089">
    <property type="entry name" value="ZF_RING_2"/>
    <property type="match status" value="1"/>
</dbReference>
<evidence type="ECO:0000256" key="5">
    <source>
        <dbReference type="PROSITE-ProRule" id="PRU00175"/>
    </source>
</evidence>
<evidence type="ECO:0000256" key="4">
    <source>
        <dbReference type="ARBA" id="ARBA00022833"/>
    </source>
</evidence>
<evidence type="ECO:0000256" key="2">
    <source>
        <dbReference type="ARBA" id="ARBA00022771"/>
    </source>
</evidence>
<dbReference type="SUPFAM" id="SSF57850">
    <property type="entry name" value="RING/U-box"/>
    <property type="match status" value="1"/>
</dbReference>
<dbReference type="InterPro" id="IPR014001">
    <property type="entry name" value="Helicase_ATP-bd"/>
</dbReference>
<evidence type="ECO:0000256" key="3">
    <source>
        <dbReference type="ARBA" id="ARBA00022801"/>
    </source>
</evidence>
<dbReference type="Gene3D" id="3.40.50.10810">
    <property type="entry name" value="Tandem AAA-ATPase domain"/>
    <property type="match status" value="2"/>
</dbReference>
<accession>A0A8J2RUV6</accession>
<dbReference type="CDD" id="cd18070">
    <property type="entry name" value="DEXQc_SHPRH"/>
    <property type="match status" value="1"/>
</dbReference>
<dbReference type="SMART" id="SM00184">
    <property type="entry name" value="RING"/>
    <property type="match status" value="1"/>
</dbReference>
<keyword evidence="2 5" id="KW-0863">Zinc-finger</keyword>
<dbReference type="InterPro" id="IPR001841">
    <property type="entry name" value="Znf_RING"/>
</dbReference>
<evidence type="ECO:0000313" key="10">
    <source>
        <dbReference type="EMBL" id="CAH0109878.1"/>
    </source>
</evidence>
<keyword evidence="3" id="KW-0378">Hydrolase</keyword>
<keyword evidence="1" id="KW-0479">Metal-binding</keyword>
<dbReference type="PROSITE" id="PS01359">
    <property type="entry name" value="ZF_PHD_1"/>
    <property type="match status" value="1"/>
</dbReference>
<dbReference type="CDD" id="cd16569">
    <property type="entry name" value="RING-HC_SHPRH-like"/>
    <property type="match status" value="1"/>
</dbReference>
<dbReference type="InterPro" id="IPR048695">
    <property type="entry name" value="SHPRH_helical_2nd"/>
</dbReference>
<dbReference type="GO" id="GO:0005634">
    <property type="term" value="C:nucleus"/>
    <property type="evidence" value="ECO:0007669"/>
    <property type="project" value="TreeGrafter"/>
</dbReference>
<feature type="domain" description="Helicase C-terminal" evidence="9">
    <location>
        <begin position="1103"/>
        <end position="1259"/>
    </location>
</feature>
<dbReference type="Pfam" id="PF00176">
    <property type="entry name" value="SNF2-rel_dom"/>
    <property type="match status" value="1"/>
</dbReference>
<evidence type="ECO:0000259" key="9">
    <source>
        <dbReference type="PROSITE" id="PS51194"/>
    </source>
</evidence>
<dbReference type="FunFam" id="3.40.50.300:FF:002282">
    <property type="entry name" value="Uncharacterized protein, isoform A"/>
    <property type="match status" value="1"/>
</dbReference>
<dbReference type="SMART" id="SM00487">
    <property type="entry name" value="DEXDc"/>
    <property type="match status" value="1"/>
</dbReference>
<dbReference type="InterPro" id="IPR049730">
    <property type="entry name" value="SNF2/RAD54-like_C"/>
</dbReference>
<evidence type="ECO:0000256" key="1">
    <source>
        <dbReference type="ARBA" id="ARBA00022723"/>
    </source>
</evidence>
<dbReference type="GO" id="GO:0000209">
    <property type="term" value="P:protein polyubiquitination"/>
    <property type="evidence" value="ECO:0007669"/>
    <property type="project" value="TreeGrafter"/>
</dbReference>
<dbReference type="InterPro" id="IPR001650">
    <property type="entry name" value="Helicase_C-like"/>
</dbReference>
<dbReference type="PANTHER" id="PTHR45865">
    <property type="entry name" value="E3 UBIQUITIN-PROTEIN LIGASE SHPRH FAMILY MEMBER"/>
    <property type="match status" value="1"/>
</dbReference>
<evidence type="ECO:0000259" key="7">
    <source>
        <dbReference type="PROSITE" id="PS50089"/>
    </source>
</evidence>
<dbReference type="GO" id="GO:0016787">
    <property type="term" value="F:hydrolase activity"/>
    <property type="evidence" value="ECO:0007669"/>
    <property type="project" value="UniProtKB-KW"/>
</dbReference>
<dbReference type="GO" id="GO:0006974">
    <property type="term" value="P:DNA damage response"/>
    <property type="evidence" value="ECO:0007669"/>
    <property type="project" value="TreeGrafter"/>
</dbReference>
<organism evidence="10 11">
    <name type="scientific">Daphnia galeata</name>
    <dbReference type="NCBI Taxonomy" id="27404"/>
    <lineage>
        <taxon>Eukaryota</taxon>
        <taxon>Metazoa</taxon>
        <taxon>Ecdysozoa</taxon>
        <taxon>Arthropoda</taxon>
        <taxon>Crustacea</taxon>
        <taxon>Branchiopoda</taxon>
        <taxon>Diplostraca</taxon>
        <taxon>Cladocera</taxon>
        <taxon>Anomopoda</taxon>
        <taxon>Daphniidae</taxon>
        <taxon>Daphnia</taxon>
    </lineage>
</organism>
<keyword evidence="4" id="KW-0862">Zinc</keyword>
<dbReference type="InterPro" id="IPR000330">
    <property type="entry name" value="SNF2_N"/>
</dbReference>
<dbReference type="Gene3D" id="3.40.50.300">
    <property type="entry name" value="P-loop containing nucleotide triphosphate hydrolases"/>
    <property type="match status" value="1"/>
</dbReference>
<dbReference type="Pfam" id="PF13445">
    <property type="entry name" value="zf-RING_UBOX"/>
    <property type="match status" value="1"/>
</dbReference>
<comment type="caution">
    <text evidence="10">The sequence shown here is derived from an EMBL/GenBank/DDBJ whole genome shotgun (WGS) entry which is preliminary data.</text>
</comment>
<dbReference type="SUPFAM" id="SSF57903">
    <property type="entry name" value="FYVE/PHD zinc finger"/>
    <property type="match status" value="1"/>
</dbReference>
<gene>
    <name evidence="10" type="ORF">DGAL_LOCUS13368</name>
</gene>
<dbReference type="PROSITE" id="PS51194">
    <property type="entry name" value="HELICASE_CTER"/>
    <property type="match status" value="1"/>
</dbReference>
<dbReference type="GO" id="GO:0008270">
    <property type="term" value="F:zinc ion binding"/>
    <property type="evidence" value="ECO:0007669"/>
    <property type="project" value="UniProtKB-KW"/>
</dbReference>
<name>A0A8J2RUV6_9CRUS</name>
<dbReference type="PROSITE" id="PS00518">
    <property type="entry name" value="ZF_RING_1"/>
    <property type="match status" value="1"/>
</dbReference>
<dbReference type="Pfam" id="PF21325">
    <property type="entry name" value="SHPRH_helical-1st"/>
    <property type="match status" value="1"/>
</dbReference>
<dbReference type="InterPro" id="IPR019786">
    <property type="entry name" value="Zinc_finger_PHD-type_CS"/>
</dbReference>
<proteinExistence type="predicted"/>
<dbReference type="SMART" id="SM00249">
    <property type="entry name" value="PHD"/>
    <property type="match status" value="1"/>
</dbReference>
<evidence type="ECO:0000256" key="6">
    <source>
        <dbReference type="SAM" id="MobiDB-lite"/>
    </source>
</evidence>
<dbReference type="GO" id="GO:0061630">
    <property type="term" value="F:ubiquitin protein ligase activity"/>
    <property type="evidence" value="ECO:0007669"/>
    <property type="project" value="TreeGrafter"/>
</dbReference>
<dbReference type="InterPro" id="IPR038718">
    <property type="entry name" value="SNF2-like_sf"/>
</dbReference>
<dbReference type="InterPro" id="IPR013083">
    <property type="entry name" value="Znf_RING/FYVE/PHD"/>
</dbReference>
<keyword evidence="11" id="KW-1185">Reference proteome</keyword>
<dbReference type="InterPro" id="IPR052583">
    <property type="entry name" value="ATP-helicase/E3_Ub-Ligase"/>
</dbReference>
<dbReference type="GO" id="GO:0005524">
    <property type="term" value="F:ATP binding"/>
    <property type="evidence" value="ECO:0007669"/>
    <property type="project" value="InterPro"/>
</dbReference>
<sequence>MDGNDEFEAGPGPSNAAFRDAPQSVDYDALYDLVNERRRIEQSENCLDPILDVQHKSLIPELRTYQAQAVQWMVKQEQQSPIKGGILADEMGLGKTVEVLALIVNHSRKDLVKIEHQEPVDVSDMKEEEEPEAKKAKLSENHCTKCATRAIGQTIENVIWRFSPDNEKSTIQKVIDVHCGDIQNENPATTEGIQRCICNPAIRKRLNKHYNDTLAEYSCLKSLQNRLNVPSDKKEAPIILCVCGKTEPGIHPLVQCIKCNRRQHSNCVHYDLMNPLRGPYFCPHCWTEQEPLESGTTLIITPQSISNQWVEEIQRHVRDNFKILIYQGVAGQGYQQPLQLARGYDVIITTYETLRKELYHAEVKTGEKRTRRKAASYMAPPSPLLSVHFWRLCLDEAQMVEGSATRAAEMTRRFHTVHRWCVTGTPIQKSVYDLRGLLVFLNIPLDHDPFRNWNLLAETLAPIFWRTRKTAVTNQIQLPEQTEQIHWLSFSAIEQHFYQQQQVQCAKDATERFEKFSGNPKTKLSNIDPYRVKVLLFPLLRIRQACVHPQMVRGQFLTLKPQTKTLSMEELLITLIKRAQLECEESQRMRVSAANGQAALHIIKKEWPQAAEKYRDVLRWSEEIKDSVKTDTLQRLHSVHNLAEVIRMAPEGSIPPTLRDDKLEEEADQLRKRYLGRALAQVESARSTLAPFTVRVMGFKNELEDNRVQLDEMWWTALIQWSNETSRSVKLVEEIKDKMAEEARNSKMTNESSLFTKAEGLKFLLFSRLEELEEQRDTVTKRMRALEVASIEHLSNKAADCHLRPLEGRRKKDRCQICKVHDEIEDYESLLFRMDDRKNQDEEWDAPEEDTVHLESLRRGNWAESESERILRHMHQFSRKHHSPQSIQDGGSIQLKLLDAYKKEFRQIRVVWRQLNDQASAVDELSMATLRLRLRLPHEVPQLMPAVRLMDVASNNQKQAMPIYLLEKHEVDLQFAKLNGDLVASGHALKRHMGHVVYLKNLESAGFGKTGNANPDPCPVCQCQLGDKWSVLVCGHSFCMECIQLLVAKGQNGSMKHLRCAICRETTTLHEIAYVDAHASVEENPDSISVRVKGSHSTKVQAVVQQLLLIKKDDPNAKCLLFSTWVDVLLIVGRALDENGISHCSLFSTKSQVQLNKFKRDPSVTVLLIPIQSGANGLNLTEATHVLLMEPILNPGSELQAIGRVHRIGQTKPTVVHRFLVKHTIEEKMALMLEKHRSALSSRSTVSVKENPVTLADLKALFSDQ</sequence>
<dbReference type="SMART" id="SM00490">
    <property type="entry name" value="HELICc"/>
    <property type="match status" value="1"/>
</dbReference>
<dbReference type="AlphaFoldDB" id="A0A8J2RUV6"/>
<dbReference type="InterPro" id="IPR027417">
    <property type="entry name" value="P-loop_NTPase"/>
</dbReference>
<dbReference type="InterPro" id="IPR027370">
    <property type="entry name" value="Znf-RING_euk"/>
</dbReference>
<dbReference type="PROSITE" id="PS51192">
    <property type="entry name" value="HELICASE_ATP_BIND_1"/>
    <property type="match status" value="1"/>
</dbReference>
<evidence type="ECO:0000259" key="8">
    <source>
        <dbReference type="PROSITE" id="PS51192"/>
    </source>
</evidence>
<feature type="domain" description="RING-type" evidence="7">
    <location>
        <begin position="1018"/>
        <end position="1064"/>
    </location>
</feature>
<dbReference type="Pfam" id="PF21324">
    <property type="entry name" value="SHPRH_helical-2nd"/>
    <property type="match status" value="1"/>
</dbReference>
<protein>
    <recommendedName>
        <fullName evidence="12">E3 ubiquitin-protein ligase SHPRH</fullName>
    </recommendedName>
</protein>
<dbReference type="InterPro" id="IPR017907">
    <property type="entry name" value="Znf_RING_CS"/>
</dbReference>
<dbReference type="InterPro" id="IPR011011">
    <property type="entry name" value="Znf_FYVE_PHD"/>
</dbReference>
<feature type="domain" description="Helicase ATP-binding" evidence="8">
    <location>
        <begin position="295"/>
        <end position="444"/>
    </location>
</feature>
<evidence type="ECO:0008006" key="12">
    <source>
        <dbReference type="Google" id="ProtNLM"/>
    </source>
</evidence>
<reference evidence="10" key="1">
    <citation type="submission" date="2021-11" db="EMBL/GenBank/DDBJ databases">
        <authorList>
            <person name="Schell T."/>
        </authorList>
    </citation>
    <scope>NUCLEOTIDE SEQUENCE</scope>
    <source>
        <strain evidence="10">M5</strain>
    </source>
</reference>
<dbReference type="Gene3D" id="3.30.40.10">
    <property type="entry name" value="Zinc/RING finger domain, C3HC4 (zinc finger)"/>
    <property type="match status" value="2"/>
</dbReference>
<dbReference type="EMBL" id="CAKKLH010000296">
    <property type="protein sequence ID" value="CAH0109878.1"/>
    <property type="molecule type" value="Genomic_DNA"/>
</dbReference>